<name>A0A9Q1CPP3_HOLLE</name>
<accession>A0A9Q1CPP3</accession>
<dbReference type="PANTHER" id="PTHR46880:SF9">
    <property type="entry name" value="ZINC FINGER PROTEIN 862"/>
    <property type="match status" value="1"/>
</dbReference>
<organism evidence="1 2">
    <name type="scientific">Holothuria leucospilota</name>
    <name type="common">Black long sea cucumber</name>
    <name type="synonym">Mertensiothuria leucospilota</name>
    <dbReference type="NCBI Taxonomy" id="206669"/>
    <lineage>
        <taxon>Eukaryota</taxon>
        <taxon>Metazoa</taxon>
        <taxon>Echinodermata</taxon>
        <taxon>Eleutherozoa</taxon>
        <taxon>Echinozoa</taxon>
        <taxon>Holothuroidea</taxon>
        <taxon>Aspidochirotacea</taxon>
        <taxon>Aspidochirotida</taxon>
        <taxon>Holothuriidae</taxon>
        <taxon>Holothuria</taxon>
    </lineage>
</organism>
<dbReference type="PANTHER" id="PTHR46880">
    <property type="entry name" value="RAS-ASSOCIATING DOMAIN-CONTAINING PROTEIN"/>
    <property type="match status" value="1"/>
</dbReference>
<dbReference type="OrthoDB" id="10051404at2759"/>
<gene>
    <name evidence="1" type="ORF">HOLleu_02490</name>
</gene>
<dbReference type="EMBL" id="JAIZAY010000001">
    <property type="protein sequence ID" value="KAJ8049652.1"/>
    <property type="molecule type" value="Genomic_DNA"/>
</dbReference>
<evidence type="ECO:0000313" key="2">
    <source>
        <dbReference type="Proteomes" id="UP001152320"/>
    </source>
</evidence>
<dbReference type="Proteomes" id="UP001152320">
    <property type="component" value="Chromosome 1"/>
</dbReference>
<protein>
    <submittedName>
        <fullName evidence="1">Uncharacterized protein</fullName>
    </submittedName>
</protein>
<dbReference type="AlphaFoldDB" id="A0A9Q1CPP3"/>
<evidence type="ECO:0000313" key="1">
    <source>
        <dbReference type="EMBL" id="KAJ8049652.1"/>
    </source>
</evidence>
<reference evidence="1" key="1">
    <citation type="submission" date="2021-10" db="EMBL/GenBank/DDBJ databases">
        <title>Tropical sea cucumber genome reveals ecological adaptation and Cuvierian tubules defense mechanism.</title>
        <authorList>
            <person name="Chen T."/>
        </authorList>
    </citation>
    <scope>NUCLEOTIDE SEQUENCE</scope>
    <source>
        <strain evidence="1">Nanhai2018</strain>
        <tissue evidence="1">Muscle</tissue>
    </source>
</reference>
<keyword evidence="2" id="KW-1185">Reference proteome</keyword>
<sequence>MSLETLSRANAQNCYDAILTALKDQVGLDPEEVFGRLVGFASDGAAVMQVSQKKMTWGRGMHTHQIKDHSQTSTDSKGKSAGFLKTLMSREIIEFCHFMVDVLAVLSRLSQSFQRRDISIGEVPQLVSEAVSSLTKLKTRPGPNLRSIKKTPGYFQDRQLDGEPVDQDKLNECVSVLLDCLAMRLLTSEHTQAIATLIDFKTWPVEKEDGISM</sequence>
<proteinExistence type="predicted"/>
<comment type="caution">
    <text evidence="1">The sequence shown here is derived from an EMBL/GenBank/DDBJ whole genome shotgun (WGS) entry which is preliminary data.</text>
</comment>